<dbReference type="GO" id="GO:0000976">
    <property type="term" value="F:transcription cis-regulatory region binding"/>
    <property type="evidence" value="ECO:0007669"/>
    <property type="project" value="TreeGrafter"/>
</dbReference>
<dbReference type="InterPro" id="IPR028082">
    <property type="entry name" value="Peripla_BP_I"/>
</dbReference>
<evidence type="ECO:0000313" key="5">
    <source>
        <dbReference type="EMBL" id="VZO38250.1"/>
    </source>
</evidence>
<dbReference type="InterPro" id="IPR046335">
    <property type="entry name" value="LacI/GalR-like_sensor"/>
</dbReference>
<proteinExistence type="predicted"/>
<evidence type="ECO:0000256" key="1">
    <source>
        <dbReference type="ARBA" id="ARBA00023015"/>
    </source>
</evidence>
<organism evidence="5 6">
    <name type="scientific">Occultella aeris</name>
    <dbReference type="NCBI Taxonomy" id="2761496"/>
    <lineage>
        <taxon>Bacteria</taxon>
        <taxon>Bacillati</taxon>
        <taxon>Actinomycetota</taxon>
        <taxon>Actinomycetes</taxon>
        <taxon>Micrococcales</taxon>
        <taxon>Ruaniaceae</taxon>
        <taxon>Occultella</taxon>
    </lineage>
</organism>
<evidence type="ECO:0000256" key="2">
    <source>
        <dbReference type="ARBA" id="ARBA00023125"/>
    </source>
</evidence>
<evidence type="ECO:0000259" key="4">
    <source>
        <dbReference type="PROSITE" id="PS50932"/>
    </source>
</evidence>
<name>A0A7M4DLS3_9MICO</name>
<dbReference type="SMART" id="SM00354">
    <property type="entry name" value="HTH_LACI"/>
    <property type="match status" value="1"/>
</dbReference>
<sequence length="347" mass="36510">MAVTRAEVAALAGVSPAVVSYVINGGPRPVSDKARRRVESAIEELGYRPNAIASALRGGMTRSIGLLTPSPRNPFFAEVAEALVGELFQRGNTLSIGITDDDPSREALYLRSFLDRRVDGLIVTSVRAMATLAELRPDGVPAVVFDRVDEAARSDSVSSVHIDNGQAAAYTVEHLQEHGHRTIACIAGPWPVALSAERIEGWRTQQERAGADASNALVEHAEFSEAGGREAALALLGESSRRGSAGAPAPTALFVESDTQAFGAILACHELGLRVPEDVAIAAIDGTAAGRFVQPSLTSFRQPIVEMARLAVGTLLEHIHAPGLAPVHSVLRGNLVIGRSCGCVPRG</sequence>
<dbReference type="SUPFAM" id="SSF47413">
    <property type="entry name" value="lambda repressor-like DNA-binding domains"/>
    <property type="match status" value="1"/>
</dbReference>
<protein>
    <submittedName>
        <fullName evidence="5">Ribose operon repressor</fullName>
    </submittedName>
</protein>
<reference evidence="5 6" key="1">
    <citation type="submission" date="2019-11" db="EMBL/GenBank/DDBJ databases">
        <authorList>
            <person name="Criscuolo A."/>
        </authorList>
    </citation>
    <scope>NUCLEOTIDE SEQUENCE [LARGE SCALE GENOMIC DNA]</scope>
    <source>
        <strain evidence="5">CIP111667</strain>
    </source>
</reference>
<dbReference type="RefSeq" id="WP_156741796.1">
    <property type="nucleotide sequence ID" value="NZ_CACRYJ010000046.1"/>
</dbReference>
<dbReference type="Pfam" id="PF00356">
    <property type="entry name" value="LacI"/>
    <property type="match status" value="1"/>
</dbReference>
<evidence type="ECO:0000256" key="3">
    <source>
        <dbReference type="ARBA" id="ARBA00023163"/>
    </source>
</evidence>
<dbReference type="Gene3D" id="3.40.50.2300">
    <property type="match status" value="2"/>
</dbReference>
<dbReference type="Gene3D" id="1.10.260.40">
    <property type="entry name" value="lambda repressor-like DNA-binding domains"/>
    <property type="match status" value="1"/>
</dbReference>
<dbReference type="PROSITE" id="PS50932">
    <property type="entry name" value="HTH_LACI_2"/>
    <property type="match status" value="1"/>
</dbReference>
<dbReference type="GO" id="GO:0003700">
    <property type="term" value="F:DNA-binding transcription factor activity"/>
    <property type="evidence" value="ECO:0007669"/>
    <property type="project" value="TreeGrafter"/>
</dbReference>
<dbReference type="EMBL" id="CACRYJ010000046">
    <property type="protein sequence ID" value="VZO38250.1"/>
    <property type="molecule type" value="Genomic_DNA"/>
</dbReference>
<dbReference type="InterPro" id="IPR010982">
    <property type="entry name" value="Lambda_DNA-bd_dom_sf"/>
</dbReference>
<dbReference type="AlphaFoldDB" id="A0A7M4DLS3"/>
<dbReference type="Pfam" id="PF13377">
    <property type="entry name" value="Peripla_BP_3"/>
    <property type="match status" value="1"/>
</dbReference>
<keyword evidence="6" id="KW-1185">Reference proteome</keyword>
<keyword evidence="3" id="KW-0804">Transcription</keyword>
<gene>
    <name evidence="5" type="primary">rbsR_9</name>
    <name evidence="5" type="ORF">HALOF300_03090</name>
</gene>
<dbReference type="CDD" id="cd06267">
    <property type="entry name" value="PBP1_LacI_sugar_binding-like"/>
    <property type="match status" value="1"/>
</dbReference>
<keyword evidence="1" id="KW-0805">Transcription regulation</keyword>
<dbReference type="SUPFAM" id="SSF53822">
    <property type="entry name" value="Periplasmic binding protein-like I"/>
    <property type="match status" value="1"/>
</dbReference>
<dbReference type="PANTHER" id="PTHR30146">
    <property type="entry name" value="LACI-RELATED TRANSCRIPTIONAL REPRESSOR"/>
    <property type="match status" value="1"/>
</dbReference>
<dbReference type="PANTHER" id="PTHR30146:SF109">
    <property type="entry name" value="HTH-TYPE TRANSCRIPTIONAL REGULATOR GALS"/>
    <property type="match status" value="1"/>
</dbReference>
<dbReference type="Proteomes" id="UP000419743">
    <property type="component" value="Unassembled WGS sequence"/>
</dbReference>
<keyword evidence="2" id="KW-0238">DNA-binding</keyword>
<comment type="caution">
    <text evidence="5">The sequence shown here is derived from an EMBL/GenBank/DDBJ whole genome shotgun (WGS) entry which is preliminary data.</text>
</comment>
<dbReference type="CDD" id="cd01392">
    <property type="entry name" value="HTH_LacI"/>
    <property type="match status" value="1"/>
</dbReference>
<accession>A0A7M4DLS3</accession>
<evidence type="ECO:0000313" key="6">
    <source>
        <dbReference type="Proteomes" id="UP000419743"/>
    </source>
</evidence>
<dbReference type="InterPro" id="IPR000843">
    <property type="entry name" value="HTH_LacI"/>
</dbReference>
<feature type="domain" description="HTH lacI-type" evidence="4">
    <location>
        <begin position="3"/>
        <end position="58"/>
    </location>
</feature>